<dbReference type="STRING" id="1499688.BN000_01309"/>
<dbReference type="GO" id="GO:0051301">
    <property type="term" value="P:cell division"/>
    <property type="evidence" value="ECO:0007669"/>
    <property type="project" value="UniProtKB-KW"/>
</dbReference>
<keyword evidence="1" id="KW-0472">Membrane</keyword>
<proteinExistence type="predicted"/>
<feature type="transmembrane region" description="Helical" evidence="1">
    <location>
        <begin position="209"/>
        <end position="231"/>
    </location>
</feature>
<dbReference type="InterPro" id="IPR036034">
    <property type="entry name" value="PDZ_sf"/>
</dbReference>
<dbReference type="Proteomes" id="UP000199087">
    <property type="component" value="Unassembled WGS sequence"/>
</dbReference>
<protein>
    <submittedName>
        <fullName evidence="2">Cell division topological determinant</fullName>
    </submittedName>
</protein>
<evidence type="ECO:0000256" key="1">
    <source>
        <dbReference type="SAM" id="Phobius"/>
    </source>
</evidence>
<keyword evidence="1" id="KW-0812">Transmembrane</keyword>
<dbReference type="RefSeq" id="WP_090632376.1">
    <property type="nucleotide sequence ID" value="NZ_CVRB01000001.1"/>
</dbReference>
<dbReference type="AlphaFoldDB" id="A0A0U1NTN7"/>
<evidence type="ECO:0000313" key="3">
    <source>
        <dbReference type="Proteomes" id="UP000199087"/>
    </source>
</evidence>
<evidence type="ECO:0000313" key="2">
    <source>
        <dbReference type="EMBL" id="CRK81407.1"/>
    </source>
</evidence>
<keyword evidence="1" id="KW-1133">Transmembrane helix</keyword>
<feature type="transmembrane region" description="Helical" evidence="1">
    <location>
        <begin position="251"/>
        <end position="267"/>
    </location>
</feature>
<name>A0A0U1NTN7_9BACI</name>
<feature type="transmembrane region" description="Helical" evidence="1">
    <location>
        <begin position="103"/>
        <end position="121"/>
    </location>
</feature>
<gene>
    <name evidence="2" type="primary">minJ</name>
    <name evidence="2" type="ORF">BN000_01309</name>
</gene>
<dbReference type="EMBL" id="CVRB01000001">
    <property type="protein sequence ID" value="CRK81407.1"/>
    <property type="molecule type" value="Genomic_DNA"/>
</dbReference>
<keyword evidence="3" id="KW-1185">Reference proteome</keyword>
<keyword evidence="2" id="KW-0131">Cell cycle</keyword>
<feature type="transmembrane region" description="Helical" evidence="1">
    <location>
        <begin position="141"/>
        <end position="161"/>
    </location>
</feature>
<sequence length="397" mass="44605">MLQVWLVELLKGTGRLFLNPVLYYVVFMAAFLGVMRVKRERKNFHIRVQDAYFELRQLFPLGILLGIILSILVVAAGITVPLAIIVLIAVFTFVLTLTTNIRMVSPAYTVGASFFALIILAENNRSIPLFSKAYQSIGEKVYPSIVVVLALLLIAEGILIYKNGSKATSPKLVKSRRGQSVGVHEVKRIWMLPLFLLIPGNTLHLPFDWWPVFHIGAEQYSLILVPFAIGFQQKIQGLLPQEAVQLHGKRVMILGVFIAILSVIGYWYPLLSIIAAAFALIGREAIALVQRMRDESKPFYFSKQNNGLMIIGIIPGSPADIMELKVGELISKANGVAVRDEESFYEGLQKNRAHCKLEVFDTKGEVRFVQRALYEGDHYELGILFVQDERKFDEKIG</sequence>
<organism evidence="2 3">
    <name type="scientific">Neobacillus massiliamazoniensis</name>
    <dbReference type="NCBI Taxonomy" id="1499688"/>
    <lineage>
        <taxon>Bacteria</taxon>
        <taxon>Bacillati</taxon>
        <taxon>Bacillota</taxon>
        <taxon>Bacilli</taxon>
        <taxon>Bacillales</taxon>
        <taxon>Bacillaceae</taxon>
        <taxon>Neobacillus</taxon>
    </lineage>
</organism>
<feature type="transmembrane region" description="Helical" evidence="1">
    <location>
        <begin position="58"/>
        <end position="91"/>
    </location>
</feature>
<feature type="transmembrane region" description="Helical" evidence="1">
    <location>
        <begin position="20"/>
        <end position="37"/>
    </location>
</feature>
<dbReference type="Gene3D" id="2.30.42.10">
    <property type="match status" value="1"/>
</dbReference>
<reference evidence="3" key="1">
    <citation type="submission" date="2015-05" db="EMBL/GenBank/DDBJ databases">
        <authorList>
            <person name="Urmite Genomes"/>
        </authorList>
    </citation>
    <scope>NUCLEOTIDE SEQUENCE [LARGE SCALE GENOMIC DNA]</scope>
    <source>
        <strain evidence="3">LF1</strain>
    </source>
</reference>
<dbReference type="OrthoDB" id="198399at2"/>
<accession>A0A0U1NTN7</accession>
<keyword evidence="2" id="KW-0132">Cell division</keyword>
<dbReference type="SUPFAM" id="SSF50156">
    <property type="entry name" value="PDZ domain-like"/>
    <property type="match status" value="1"/>
</dbReference>